<dbReference type="GO" id="GO:0008270">
    <property type="term" value="F:zinc ion binding"/>
    <property type="evidence" value="ECO:0007669"/>
    <property type="project" value="InterPro"/>
</dbReference>
<dbReference type="CDD" id="cd05658">
    <property type="entry name" value="M18_DAP"/>
    <property type="match status" value="1"/>
</dbReference>
<evidence type="ECO:0000256" key="3">
    <source>
        <dbReference type="ARBA" id="ARBA00008290"/>
    </source>
</evidence>
<dbReference type="SUPFAM" id="SSF53187">
    <property type="entry name" value="Zn-dependent exopeptidases"/>
    <property type="match status" value="1"/>
</dbReference>
<evidence type="ECO:0000256" key="1">
    <source>
        <dbReference type="ARBA" id="ARBA00001335"/>
    </source>
</evidence>
<dbReference type="AlphaFoldDB" id="A0AAV7YNE3"/>
<comment type="caution">
    <text evidence="12">The sequence shown here is derived from an EMBL/GenBank/DDBJ whole genome shotgun (WGS) entry which is preliminary data.</text>
</comment>
<evidence type="ECO:0000256" key="6">
    <source>
        <dbReference type="ARBA" id="ARBA00022670"/>
    </source>
</evidence>
<dbReference type="SUPFAM" id="SSF101821">
    <property type="entry name" value="Aminopeptidase/glucanase lid domain"/>
    <property type="match status" value="1"/>
</dbReference>
<dbReference type="FunFam" id="2.30.250.10:FF:000001">
    <property type="entry name" value="Aspartyl aminopeptidase 1"/>
    <property type="match status" value="1"/>
</dbReference>
<evidence type="ECO:0000256" key="2">
    <source>
        <dbReference type="ARBA" id="ARBA00001947"/>
    </source>
</evidence>
<dbReference type="Proteomes" id="UP001146793">
    <property type="component" value="Unassembled WGS sequence"/>
</dbReference>
<comment type="similarity">
    <text evidence="3 11">Belongs to the peptidase M18 family.</text>
</comment>
<evidence type="ECO:0000256" key="7">
    <source>
        <dbReference type="ARBA" id="ARBA00022723"/>
    </source>
</evidence>
<dbReference type="InterPro" id="IPR023358">
    <property type="entry name" value="Peptidase_M18_dom2"/>
</dbReference>
<sequence>MSEELAQNFVDFVNKSPTQYHATTELAKMFRSNGFTQLHEKEAWSESLEKGKSYFITRNSSAIIAFSLGGNYKSENGFTIVGAHTDSPGLRVKPISKKQTQGSIQIAVSTYGGGLWYTWFDRDLTIAGRVLVKKDNKVKQELIHIKKPIMNIPNLAIHLNRGVNSKGFTPNTENHLIPILSTEISEALNKTPKTTNKDHHPLLLSIVAKELKIDIEQIVDFELSIVPYEAAVIGGQFSEFIYSPRLDNLMSSYAGAMGIIEGALNTDGLEKDTMARVFVAFDNEEIGSSTLCGARSNFLKSIIKRITYNFINEEKTKKSEVFNIALRNSFLMSADNAHAVHPNYSSYHESRHQCKMNAGPVFKTNLNGKYTTQVVSGFIIKEIARFSKIPVQDFVVRNDSGCGSTIGPALSTQLGLNAIDIGVPQWGMHSIRETAGTLDLFYIMKLFVYFYNQYSQVSATIEELD</sequence>
<dbReference type="Pfam" id="PF02127">
    <property type="entry name" value="Peptidase_M18"/>
    <property type="match status" value="1"/>
</dbReference>
<evidence type="ECO:0000256" key="10">
    <source>
        <dbReference type="ARBA" id="ARBA00023049"/>
    </source>
</evidence>
<dbReference type="PRINTS" id="PR00932">
    <property type="entry name" value="AMINO1PTASE"/>
</dbReference>
<evidence type="ECO:0000256" key="8">
    <source>
        <dbReference type="ARBA" id="ARBA00022801"/>
    </source>
</evidence>
<keyword evidence="5 11" id="KW-0031">Aminopeptidase</keyword>
<evidence type="ECO:0000313" key="13">
    <source>
        <dbReference type="Proteomes" id="UP001146793"/>
    </source>
</evidence>
<dbReference type="GO" id="GO:0006508">
    <property type="term" value="P:proteolysis"/>
    <property type="evidence" value="ECO:0007669"/>
    <property type="project" value="UniProtKB-KW"/>
</dbReference>
<dbReference type="GO" id="GO:0005737">
    <property type="term" value="C:cytoplasm"/>
    <property type="evidence" value="ECO:0007669"/>
    <property type="project" value="UniProtKB-ARBA"/>
</dbReference>
<proteinExistence type="inferred from homology"/>
<comment type="catalytic activity">
    <reaction evidence="1">
        <text>Release of an N-terminal aspartate or glutamate from a peptide, with a preference for aspartate.</text>
        <dbReference type="EC" id="3.4.11.21"/>
    </reaction>
</comment>
<name>A0AAV7YNE3_9EUKA</name>
<dbReference type="Gene3D" id="3.40.630.10">
    <property type="entry name" value="Zn peptidases"/>
    <property type="match status" value="1"/>
</dbReference>
<reference evidence="12" key="1">
    <citation type="submission" date="2022-08" db="EMBL/GenBank/DDBJ databases">
        <title>Novel sulphate-reducing endosymbionts in the free-living metamonad Anaeramoeba.</title>
        <authorList>
            <person name="Jerlstrom-Hultqvist J."/>
            <person name="Cepicka I."/>
            <person name="Gallot-Lavallee L."/>
            <person name="Salas-Leiva D."/>
            <person name="Curtis B.A."/>
            <person name="Zahonova K."/>
            <person name="Pipaliya S."/>
            <person name="Dacks J."/>
            <person name="Roger A.J."/>
        </authorList>
    </citation>
    <scope>NUCLEOTIDE SEQUENCE</scope>
    <source>
        <strain evidence="12">Busselton2</strain>
    </source>
</reference>
<gene>
    <name evidence="12" type="ORF">M0812_23376</name>
</gene>
<organism evidence="12 13">
    <name type="scientific">Anaeramoeba flamelloides</name>
    <dbReference type="NCBI Taxonomy" id="1746091"/>
    <lineage>
        <taxon>Eukaryota</taxon>
        <taxon>Metamonada</taxon>
        <taxon>Anaeramoebidae</taxon>
        <taxon>Anaeramoeba</taxon>
    </lineage>
</organism>
<dbReference type="NCBIfam" id="NF002759">
    <property type="entry name" value="PRK02813.1"/>
    <property type="match status" value="1"/>
</dbReference>
<keyword evidence="8 11" id="KW-0378">Hydrolase</keyword>
<dbReference type="Gene3D" id="2.30.250.10">
    <property type="entry name" value="Aminopeptidase i, Domain 2"/>
    <property type="match status" value="1"/>
</dbReference>
<evidence type="ECO:0000256" key="9">
    <source>
        <dbReference type="ARBA" id="ARBA00022833"/>
    </source>
</evidence>
<keyword evidence="10 11" id="KW-0482">Metalloprotease</keyword>
<evidence type="ECO:0000256" key="5">
    <source>
        <dbReference type="ARBA" id="ARBA00022438"/>
    </source>
</evidence>
<evidence type="ECO:0000313" key="12">
    <source>
        <dbReference type="EMBL" id="KAJ3430371.1"/>
    </source>
</evidence>
<dbReference type="GO" id="GO:0008237">
    <property type="term" value="F:metallopeptidase activity"/>
    <property type="evidence" value="ECO:0007669"/>
    <property type="project" value="UniProtKB-KW"/>
</dbReference>
<dbReference type="EC" id="3.4.11.21" evidence="4"/>
<dbReference type="PANTHER" id="PTHR28570:SF3">
    <property type="entry name" value="ASPARTYL AMINOPEPTIDASE"/>
    <property type="match status" value="1"/>
</dbReference>
<keyword evidence="7 11" id="KW-0479">Metal-binding</keyword>
<dbReference type="InterPro" id="IPR001948">
    <property type="entry name" value="Peptidase_M18"/>
</dbReference>
<comment type="cofactor">
    <cofactor evidence="2">
        <name>Zn(2+)</name>
        <dbReference type="ChEBI" id="CHEBI:29105"/>
    </cofactor>
</comment>
<dbReference type="EMBL" id="JANTQA010000051">
    <property type="protein sequence ID" value="KAJ3430371.1"/>
    <property type="molecule type" value="Genomic_DNA"/>
</dbReference>
<evidence type="ECO:0000256" key="11">
    <source>
        <dbReference type="RuleBase" id="RU004386"/>
    </source>
</evidence>
<keyword evidence="9 11" id="KW-0862">Zinc</keyword>
<evidence type="ECO:0000256" key="4">
    <source>
        <dbReference type="ARBA" id="ARBA00011965"/>
    </source>
</evidence>
<dbReference type="GO" id="GO:0004177">
    <property type="term" value="F:aminopeptidase activity"/>
    <property type="evidence" value="ECO:0007669"/>
    <property type="project" value="UniProtKB-KW"/>
</dbReference>
<accession>A0AAV7YNE3</accession>
<protein>
    <recommendedName>
        <fullName evidence="4">aspartyl aminopeptidase</fullName>
        <ecNumber evidence="4">3.4.11.21</ecNumber>
    </recommendedName>
</protein>
<keyword evidence="6 11" id="KW-0645">Protease</keyword>
<dbReference type="PANTHER" id="PTHR28570">
    <property type="entry name" value="ASPARTYL AMINOPEPTIDASE"/>
    <property type="match status" value="1"/>
</dbReference>